<name>A0A0F8ZYB5_9ZZZZ</name>
<gene>
    <name evidence="1" type="ORF">LCGC14_2637850</name>
</gene>
<organism evidence="1">
    <name type="scientific">marine sediment metagenome</name>
    <dbReference type="NCBI Taxonomy" id="412755"/>
    <lineage>
        <taxon>unclassified sequences</taxon>
        <taxon>metagenomes</taxon>
        <taxon>ecological metagenomes</taxon>
    </lineage>
</organism>
<accession>A0A0F8ZYB5</accession>
<evidence type="ECO:0000313" key="1">
    <source>
        <dbReference type="EMBL" id="KKK98927.1"/>
    </source>
</evidence>
<dbReference type="EMBL" id="LAZR01045410">
    <property type="protein sequence ID" value="KKK98927.1"/>
    <property type="molecule type" value="Genomic_DNA"/>
</dbReference>
<protein>
    <submittedName>
        <fullName evidence="1">Uncharacterized protein</fullName>
    </submittedName>
</protein>
<reference evidence="1" key="1">
    <citation type="journal article" date="2015" name="Nature">
        <title>Complex archaea that bridge the gap between prokaryotes and eukaryotes.</title>
        <authorList>
            <person name="Spang A."/>
            <person name="Saw J.H."/>
            <person name="Jorgensen S.L."/>
            <person name="Zaremba-Niedzwiedzka K."/>
            <person name="Martijn J."/>
            <person name="Lind A.E."/>
            <person name="van Eijk R."/>
            <person name="Schleper C."/>
            <person name="Guy L."/>
            <person name="Ettema T.J."/>
        </authorList>
    </citation>
    <scope>NUCLEOTIDE SEQUENCE</scope>
</reference>
<proteinExistence type="predicted"/>
<sequence>MDWVSLIPVFFQALIECIQSRNRAEVAEGLVNPGSREVWAIRRVLRKETGARGLDLTAATREALACLRDMTPADIEDAICEAEESQ</sequence>
<comment type="caution">
    <text evidence="1">The sequence shown here is derived from an EMBL/GenBank/DDBJ whole genome shotgun (WGS) entry which is preliminary data.</text>
</comment>
<dbReference type="AlphaFoldDB" id="A0A0F8ZYB5"/>